<dbReference type="AlphaFoldDB" id="A0A4R7JK83"/>
<dbReference type="Gene3D" id="3.30.460.10">
    <property type="entry name" value="Beta Polymerase, domain 2"/>
    <property type="match status" value="1"/>
</dbReference>
<protein>
    <recommendedName>
        <fullName evidence="2">Ribosomal silencing factor RsfS</fullName>
    </recommendedName>
</protein>
<proteinExistence type="inferred from homology"/>
<reference evidence="3 4" key="1">
    <citation type="submission" date="2019-03" db="EMBL/GenBank/DDBJ databases">
        <title>Genomic Encyclopedia of Type Strains, Phase IV (KMG-IV): sequencing the most valuable type-strain genomes for metagenomic binning, comparative biology and taxonomic classification.</title>
        <authorList>
            <person name="Goeker M."/>
        </authorList>
    </citation>
    <scope>NUCLEOTIDE SEQUENCE [LARGE SCALE GENOMIC DNA]</scope>
    <source>
        <strain evidence="3 4">DSM 15505</strain>
    </source>
</reference>
<evidence type="ECO:0000313" key="3">
    <source>
        <dbReference type="EMBL" id="TDT37846.1"/>
    </source>
</evidence>
<dbReference type="PANTHER" id="PTHR21043:SF0">
    <property type="entry name" value="MITOCHONDRIAL ASSEMBLY OF RIBOSOMAL LARGE SUBUNIT PROTEIN 1"/>
    <property type="match status" value="1"/>
</dbReference>
<dbReference type="InterPro" id="IPR043519">
    <property type="entry name" value="NT_sf"/>
</dbReference>
<gene>
    <name evidence="2" type="primary">rsfS</name>
    <name evidence="3" type="ORF">DES49_2809</name>
</gene>
<comment type="similarity">
    <text evidence="1 2">Belongs to the Iojap/RsfS family.</text>
</comment>
<evidence type="ECO:0000313" key="4">
    <source>
        <dbReference type="Proteomes" id="UP000295830"/>
    </source>
</evidence>
<keyword evidence="4" id="KW-1185">Reference proteome</keyword>
<accession>A0A4R7JK83</accession>
<dbReference type="GO" id="GO:0090071">
    <property type="term" value="P:negative regulation of ribosome biogenesis"/>
    <property type="evidence" value="ECO:0007669"/>
    <property type="project" value="UniProtKB-UniRule"/>
</dbReference>
<dbReference type="Pfam" id="PF02410">
    <property type="entry name" value="RsfS"/>
    <property type="match status" value="1"/>
</dbReference>
<dbReference type="GO" id="GO:0017148">
    <property type="term" value="P:negative regulation of translation"/>
    <property type="evidence" value="ECO:0007669"/>
    <property type="project" value="UniProtKB-UniRule"/>
</dbReference>
<dbReference type="SUPFAM" id="SSF81301">
    <property type="entry name" value="Nucleotidyltransferase"/>
    <property type="match status" value="1"/>
</dbReference>
<dbReference type="HAMAP" id="MF_01477">
    <property type="entry name" value="Iojap_RsfS"/>
    <property type="match status" value="1"/>
</dbReference>
<name>A0A4R7JK83_9GAMM</name>
<sequence>MDAEALKTLAVDAVESLKGQDVVVLDVRDRTSMTDYMVIAAGTSNRHVRSLAEEVVRRAKEVEGTGKPKVEGGETSDWVLVDMGDVVVHIMLPATREFYDLERFWRDAPGIGAAGTE</sequence>
<dbReference type="RefSeq" id="WP_133737035.1">
    <property type="nucleotide sequence ID" value="NZ_SOAX01000007.1"/>
</dbReference>
<evidence type="ECO:0000256" key="1">
    <source>
        <dbReference type="ARBA" id="ARBA00010574"/>
    </source>
</evidence>
<keyword evidence="2" id="KW-0963">Cytoplasm</keyword>
<comment type="subunit">
    <text evidence="2">Interacts with ribosomal protein uL14 (rplN).</text>
</comment>
<dbReference type="GO" id="GO:0043023">
    <property type="term" value="F:ribosomal large subunit binding"/>
    <property type="evidence" value="ECO:0007669"/>
    <property type="project" value="TreeGrafter"/>
</dbReference>
<keyword evidence="2" id="KW-0678">Repressor</keyword>
<evidence type="ECO:0000256" key="2">
    <source>
        <dbReference type="HAMAP-Rule" id="MF_01477"/>
    </source>
</evidence>
<dbReference type="OrthoDB" id="9793681at2"/>
<comment type="function">
    <text evidence="2">Functions as a ribosomal silencing factor. Interacts with ribosomal protein uL14 (rplN), blocking formation of intersubunit bridge B8. Prevents association of the 30S and 50S ribosomal subunits and the formation of functional ribosomes, thus repressing translation.</text>
</comment>
<comment type="caution">
    <text evidence="3">The sequence shown here is derived from an EMBL/GenBank/DDBJ whole genome shotgun (WGS) entry which is preliminary data.</text>
</comment>
<organism evidence="3 4">
    <name type="scientific">Halospina denitrificans</name>
    <dbReference type="NCBI Taxonomy" id="332522"/>
    <lineage>
        <taxon>Bacteria</taxon>
        <taxon>Pseudomonadati</taxon>
        <taxon>Pseudomonadota</taxon>
        <taxon>Gammaproteobacteria</taxon>
        <taxon>Halospina</taxon>
    </lineage>
</organism>
<comment type="subcellular location">
    <subcellularLocation>
        <location evidence="2">Cytoplasm</location>
    </subcellularLocation>
</comment>
<dbReference type="GO" id="GO:0042256">
    <property type="term" value="P:cytosolic ribosome assembly"/>
    <property type="evidence" value="ECO:0007669"/>
    <property type="project" value="UniProtKB-UniRule"/>
</dbReference>
<dbReference type="PANTHER" id="PTHR21043">
    <property type="entry name" value="IOJAP SUPERFAMILY ORTHOLOG"/>
    <property type="match status" value="1"/>
</dbReference>
<dbReference type="Proteomes" id="UP000295830">
    <property type="component" value="Unassembled WGS sequence"/>
</dbReference>
<dbReference type="NCBIfam" id="TIGR00090">
    <property type="entry name" value="rsfS_iojap_ybeB"/>
    <property type="match status" value="1"/>
</dbReference>
<dbReference type="EMBL" id="SOAX01000007">
    <property type="protein sequence ID" value="TDT37846.1"/>
    <property type="molecule type" value="Genomic_DNA"/>
</dbReference>
<dbReference type="GO" id="GO:0005737">
    <property type="term" value="C:cytoplasm"/>
    <property type="evidence" value="ECO:0007669"/>
    <property type="project" value="UniProtKB-SubCell"/>
</dbReference>
<dbReference type="InterPro" id="IPR004394">
    <property type="entry name" value="Iojap/RsfS/C7orf30"/>
</dbReference>
<keyword evidence="2" id="KW-0810">Translation regulation</keyword>